<sequence length="61" mass="6735">MHENTGGIKCKKIKKAPVKELIKLYVKTFGADYQSLLVAEDLLISLLMFDLMVPISALIAA</sequence>
<gene>
    <name evidence="1" type="ORF">SAMN02927925_00753</name>
</gene>
<name>A0A1G4VFA7_9FLAO</name>
<evidence type="ECO:0000313" key="1">
    <source>
        <dbReference type="EMBL" id="SCX05123.1"/>
    </source>
</evidence>
<protein>
    <submittedName>
        <fullName evidence="1">Uncharacterized protein</fullName>
    </submittedName>
</protein>
<proteinExistence type="predicted"/>
<dbReference type="AlphaFoldDB" id="A0A1G4VFA7"/>
<organism evidence="1 2">
    <name type="scientific">Flavobacterium saliperosum</name>
    <dbReference type="NCBI Taxonomy" id="329186"/>
    <lineage>
        <taxon>Bacteria</taxon>
        <taxon>Pseudomonadati</taxon>
        <taxon>Bacteroidota</taxon>
        <taxon>Flavobacteriia</taxon>
        <taxon>Flavobacteriales</taxon>
        <taxon>Flavobacteriaceae</taxon>
        <taxon>Flavobacterium</taxon>
    </lineage>
</organism>
<dbReference type="EMBL" id="FMTY01000002">
    <property type="protein sequence ID" value="SCX05123.1"/>
    <property type="molecule type" value="Genomic_DNA"/>
</dbReference>
<dbReference type="Proteomes" id="UP000182124">
    <property type="component" value="Unassembled WGS sequence"/>
</dbReference>
<evidence type="ECO:0000313" key="2">
    <source>
        <dbReference type="Proteomes" id="UP000182124"/>
    </source>
</evidence>
<reference evidence="1 2" key="1">
    <citation type="submission" date="2016-10" db="EMBL/GenBank/DDBJ databases">
        <authorList>
            <person name="de Groot N.N."/>
        </authorList>
    </citation>
    <scope>NUCLEOTIDE SEQUENCE [LARGE SCALE GENOMIC DNA]</scope>
    <source>
        <strain evidence="1 2">CGMCC 1.3801</strain>
    </source>
</reference>
<accession>A0A1G4VFA7</accession>